<organism evidence="2 3">
    <name type="scientific">Streptacidiphilus alkalitolerans</name>
    <dbReference type="NCBI Taxonomy" id="3342712"/>
    <lineage>
        <taxon>Bacteria</taxon>
        <taxon>Bacillati</taxon>
        <taxon>Actinomycetota</taxon>
        <taxon>Actinomycetes</taxon>
        <taxon>Kitasatosporales</taxon>
        <taxon>Streptomycetaceae</taxon>
        <taxon>Streptacidiphilus</taxon>
    </lineage>
</organism>
<dbReference type="EMBL" id="JBHEZY010000004">
    <property type="protein sequence ID" value="MFC1431710.1"/>
    <property type="molecule type" value="Genomic_DNA"/>
</dbReference>
<accession>A0ABV6X0B9</accession>
<feature type="transmembrane region" description="Helical" evidence="1">
    <location>
        <begin position="317"/>
        <end position="339"/>
    </location>
</feature>
<proteinExistence type="predicted"/>
<protein>
    <submittedName>
        <fullName evidence="2">Uncharacterized protein</fullName>
    </submittedName>
</protein>
<feature type="transmembrane region" description="Helical" evidence="1">
    <location>
        <begin position="254"/>
        <end position="272"/>
    </location>
</feature>
<feature type="transmembrane region" description="Helical" evidence="1">
    <location>
        <begin position="224"/>
        <end position="242"/>
    </location>
</feature>
<feature type="transmembrane region" description="Helical" evidence="1">
    <location>
        <begin position="284"/>
        <end position="305"/>
    </location>
</feature>
<keyword evidence="1" id="KW-1133">Transmembrane helix</keyword>
<sequence length="376" mass="39388">MPRGMMLRQAARRRAAAVLTALVVLTVLTGCGYWRPFNDAVVGRTQTGVEVVEFGGAGTVYRGRALTTTDGQTWRKVLVPEVTFSSGLPGLRVRTEDCVPGQPERCYRVVAGQARVQETADGGRHWTTAWELTAGRTLFLRRGDGYGADSTGAAPRLESTSLVLLPAAAGYNAGYTVVVADQNDGLVLRRPDGRWARVGLAGEADDPGGAVPDTGLGRNIGKEYLLALSAAGLALLAGLGAARLRRPDGRPRRAVLAAEGARMLLGALWAAGLDLADGFSGEPGTGAAAVMLLLTCCVLTALVLLRRTWPATRALSLVLAGSALVVGLLTLLPFLGWTVARPDSYTLACWLALGLAGCGTAVNWLLGHRLSAAARH</sequence>
<evidence type="ECO:0000256" key="1">
    <source>
        <dbReference type="SAM" id="Phobius"/>
    </source>
</evidence>
<dbReference type="SUPFAM" id="SSF110296">
    <property type="entry name" value="Oligoxyloglucan reducing end-specific cellobiohydrolase"/>
    <property type="match status" value="1"/>
</dbReference>
<name>A0ABV6X0B9_9ACTN</name>
<feature type="transmembrane region" description="Helical" evidence="1">
    <location>
        <begin position="345"/>
        <end position="366"/>
    </location>
</feature>
<keyword evidence="1" id="KW-0812">Transmembrane</keyword>
<dbReference type="PROSITE" id="PS51257">
    <property type="entry name" value="PROKAR_LIPOPROTEIN"/>
    <property type="match status" value="1"/>
</dbReference>
<dbReference type="Proteomes" id="UP001592530">
    <property type="component" value="Unassembled WGS sequence"/>
</dbReference>
<evidence type="ECO:0000313" key="2">
    <source>
        <dbReference type="EMBL" id="MFC1431710.1"/>
    </source>
</evidence>
<keyword evidence="1" id="KW-0472">Membrane</keyword>
<evidence type="ECO:0000313" key="3">
    <source>
        <dbReference type="Proteomes" id="UP001592530"/>
    </source>
</evidence>
<reference evidence="2 3" key="1">
    <citation type="submission" date="2024-09" db="EMBL/GenBank/DDBJ databases">
        <authorList>
            <person name="Lee S.D."/>
        </authorList>
    </citation>
    <scope>NUCLEOTIDE SEQUENCE [LARGE SCALE GENOMIC DNA]</scope>
    <source>
        <strain evidence="2 3">N1-3</strain>
    </source>
</reference>
<comment type="caution">
    <text evidence="2">The sequence shown here is derived from an EMBL/GenBank/DDBJ whole genome shotgun (WGS) entry which is preliminary data.</text>
</comment>
<gene>
    <name evidence="2" type="ORF">ACEZDB_13750</name>
</gene>